<sequence>MATNSAQRIGIYYGTFSAVAMIIYYLFINFVGLQNSEVIRFGSNIFILIAVMLAINTFRKNYDALHRHPPYLPGLSIGFLVGLVGAGLYAAFILFHAIFLNPGYAGVLQNQDYFGFRLPLLMVLGSVVILGTAVGAMTSYILMMAFDNSGGQAGQAEY</sequence>
<keyword evidence="3" id="KW-1185">Reference proteome</keyword>
<proteinExistence type="predicted"/>
<evidence type="ECO:0000313" key="3">
    <source>
        <dbReference type="Proteomes" id="UP000324133"/>
    </source>
</evidence>
<evidence type="ECO:0008006" key="4">
    <source>
        <dbReference type="Google" id="ProtNLM"/>
    </source>
</evidence>
<evidence type="ECO:0000313" key="2">
    <source>
        <dbReference type="EMBL" id="KAA3436124.1"/>
    </source>
</evidence>
<dbReference type="EMBL" id="VKKY01000003">
    <property type="protein sequence ID" value="KAA3436124.1"/>
    <property type="molecule type" value="Genomic_DNA"/>
</dbReference>
<keyword evidence="1" id="KW-0472">Membrane</keyword>
<protein>
    <recommendedName>
        <fullName evidence="4">DUF4199 domain-containing protein</fullName>
    </recommendedName>
</protein>
<comment type="caution">
    <text evidence="2">The sequence shown here is derived from an EMBL/GenBank/DDBJ whole genome shotgun (WGS) entry which is preliminary data.</text>
</comment>
<dbReference type="AlphaFoldDB" id="A0A5B6TAU6"/>
<accession>A0A5B6TAU6</accession>
<dbReference type="RefSeq" id="WP_149092083.1">
    <property type="nucleotide sequence ID" value="NZ_VKKY01000003.1"/>
</dbReference>
<reference evidence="2 3" key="1">
    <citation type="submission" date="2019-07" db="EMBL/GenBank/DDBJ databases">
        <title>Rufibacter sp. nov., isolated from lake sediment.</title>
        <authorList>
            <person name="Qu J.-H."/>
        </authorList>
    </citation>
    <scope>NUCLEOTIDE SEQUENCE [LARGE SCALE GENOMIC DNA]</scope>
    <source>
        <strain evidence="2 3">NBS58-1</strain>
    </source>
</reference>
<keyword evidence="1" id="KW-1133">Transmembrane helix</keyword>
<dbReference type="OrthoDB" id="893324at2"/>
<name>A0A5B6TAU6_9BACT</name>
<gene>
    <name evidence="2" type="ORF">FOA19_17120</name>
</gene>
<keyword evidence="1" id="KW-0812">Transmembrane</keyword>
<evidence type="ECO:0000256" key="1">
    <source>
        <dbReference type="SAM" id="Phobius"/>
    </source>
</evidence>
<feature type="transmembrane region" description="Helical" evidence="1">
    <location>
        <begin position="38"/>
        <end position="58"/>
    </location>
</feature>
<organism evidence="2 3">
    <name type="scientific">Rufibacter hautae</name>
    <dbReference type="NCBI Taxonomy" id="2595005"/>
    <lineage>
        <taxon>Bacteria</taxon>
        <taxon>Pseudomonadati</taxon>
        <taxon>Bacteroidota</taxon>
        <taxon>Cytophagia</taxon>
        <taxon>Cytophagales</taxon>
        <taxon>Hymenobacteraceae</taxon>
        <taxon>Rufibacter</taxon>
    </lineage>
</organism>
<feature type="transmembrane region" description="Helical" evidence="1">
    <location>
        <begin position="120"/>
        <end position="142"/>
    </location>
</feature>
<feature type="transmembrane region" description="Helical" evidence="1">
    <location>
        <begin position="79"/>
        <end position="100"/>
    </location>
</feature>
<dbReference type="Proteomes" id="UP000324133">
    <property type="component" value="Unassembled WGS sequence"/>
</dbReference>
<feature type="transmembrane region" description="Helical" evidence="1">
    <location>
        <begin position="12"/>
        <end position="32"/>
    </location>
</feature>